<dbReference type="InterPro" id="IPR005844">
    <property type="entry name" value="A-D-PHexomutase_a/b/a-I"/>
</dbReference>
<dbReference type="Pfam" id="PF02879">
    <property type="entry name" value="PGM_PMM_II"/>
    <property type="match status" value="1"/>
</dbReference>
<evidence type="ECO:0000256" key="4">
    <source>
        <dbReference type="ARBA" id="ARBA00022490"/>
    </source>
</evidence>
<dbReference type="PANTHER" id="PTHR45745:SF1">
    <property type="entry name" value="PHOSPHOGLUCOMUTASE 2B-RELATED"/>
    <property type="match status" value="1"/>
</dbReference>
<dbReference type="AlphaFoldDB" id="A0A165Z6E7"/>
<dbReference type="GO" id="GO:0005737">
    <property type="term" value="C:cytoplasm"/>
    <property type="evidence" value="ECO:0007669"/>
    <property type="project" value="UniProtKB-SubCell"/>
</dbReference>
<protein>
    <submittedName>
        <fullName evidence="14">Phosphoglucomutase 1</fullName>
    </submittedName>
</protein>
<organism evidence="14 15">
    <name type="scientific">Sistotremastrum suecicum HHB10207 ss-3</name>
    <dbReference type="NCBI Taxonomy" id="1314776"/>
    <lineage>
        <taxon>Eukaryota</taxon>
        <taxon>Fungi</taxon>
        <taxon>Dikarya</taxon>
        <taxon>Basidiomycota</taxon>
        <taxon>Agaricomycotina</taxon>
        <taxon>Agaricomycetes</taxon>
        <taxon>Sistotremastrales</taxon>
        <taxon>Sistotremastraceae</taxon>
        <taxon>Sistotremastrum</taxon>
    </lineage>
</organism>
<dbReference type="GO" id="GO:0000287">
    <property type="term" value="F:magnesium ion binding"/>
    <property type="evidence" value="ECO:0007669"/>
    <property type="project" value="InterPro"/>
</dbReference>
<dbReference type="GO" id="GO:0005634">
    <property type="term" value="C:nucleus"/>
    <property type="evidence" value="ECO:0007669"/>
    <property type="project" value="TreeGrafter"/>
</dbReference>
<comment type="subcellular location">
    <subcellularLocation>
        <location evidence="2">Cytoplasm</location>
    </subcellularLocation>
</comment>
<accession>A0A165Z6E7</accession>
<keyword evidence="10" id="KW-0119">Carbohydrate metabolism</keyword>
<evidence type="ECO:0000256" key="5">
    <source>
        <dbReference type="ARBA" id="ARBA00022526"/>
    </source>
</evidence>
<proteinExistence type="inferred from homology"/>
<evidence type="ECO:0000313" key="14">
    <source>
        <dbReference type="EMBL" id="KZT33986.1"/>
    </source>
</evidence>
<evidence type="ECO:0000256" key="8">
    <source>
        <dbReference type="ARBA" id="ARBA00022842"/>
    </source>
</evidence>
<evidence type="ECO:0000256" key="9">
    <source>
        <dbReference type="ARBA" id="ARBA00023235"/>
    </source>
</evidence>
<feature type="domain" description="Alpha-D-phosphohexomutase alpha/beta/alpha" evidence="12">
    <location>
        <begin position="251"/>
        <end position="333"/>
    </location>
</feature>
<dbReference type="InterPro" id="IPR036900">
    <property type="entry name" value="A-D-PHexomutase_C_sf"/>
</dbReference>
<dbReference type="CDD" id="cd05799">
    <property type="entry name" value="PGM2"/>
    <property type="match status" value="1"/>
</dbReference>
<dbReference type="Pfam" id="PF02880">
    <property type="entry name" value="PGM_PMM_III"/>
    <property type="match status" value="1"/>
</dbReference>
<dbReference type="SUPFAM" id="SSF55957">
    <property type="entry name" value="Phosphoglucomutase, C-terminal domain"/>
    <property type="match status" value="1"/>
</dbReference>
<gene>
    <name evidence="14" type="ORF">SISSUDRAFT_360268</name>
</gene>
<keyword evidence="15" id="KW-1185">Reference proteome</keyword>
<reference evidence="14 15" key="1">
    <citation type="journal article" date="2016" name="Mol. Biol. Evol.">
        <title>Comparative Genomics of Early-Diverging Mushroom-Forming Fungi Provides Insights into the Origins of Lignocellulose Decay Capabilities.</title>
        <authorList>
            <person name="Nagy L.G."/>
            <person name="Riley R."/>
            <person name="Tritt A."/>
            <person name="Adam C."/>
            <person name="Daum C."/>
            <person name="Floudas D."/>
            <person name="Sun H."/>
            <person name="Yadav J.S."/>
            <person name="Pangilinan J."/>
            <person name="Larsson K.H."/>
            <person name="Matsuura K."/>
            <person name="Barry K."/>
            <person name="Labutti K."/>
            <person name="Kuo R."/>
            <person name="Ohm R.A."/>
            <person name="Bhattacharya S.S."/>
            <person name="Shirouzu T."/>
            <person name="Yoshinaga Y."/>
            <person name="Martin F.M."/>
            <person name="Grigoriev I.V."/>
            <person name="Hibbett D.S."/>
        </authorList>
    </citation>
    <scope>NUCLEOTIDE SEQUENCE [LARGE SCALE GENOMIC DNA]</scope>
    <source>
        <strain evidence="14 15">HHB10207 ss-3</strain>
    </source>
</reference>
<feature type="domain" description="Alpha-D-phosphohexomutase alpha/beta/alpha" evidence="11">
    <location>
        <begin position="63"/>
        <end position="201"/>
    </location>
</feature>
<evidence type="ECO:0000256" key="7">
    <source>
        <dbReference type="ARBA" id="ARBA00022723"/>
    </source>
</evidence>
<dbReference type="GO" id="GO:0006166">
    <property type="term" value="P:purine ribonucleoside salvage"/>
    <property type="evidence" value="ECO:0007669"/>
    <property type="project" value="TreeGrafter"/>
</dbReference>
<comment type="similarity">
    <text evidence="3">Belongs to the phosphohexose mutase family.</text>
</comment>
<keyword evidence="4" id="KW-0963">Cytoplasm</keyword>
<feature type="domain" description="Alpha-D-phosphohexomutase alpha/beta/alpha" evidence="13">
    <location>
        <begin position="345"/>
        <end position="471"/>
    </location>
</feature>
<comment type="cofactor">
    <cofactor evidence="1">
        <name>Mg(2+)</name>
        <dbReference type="ChEBI" id="CHEBI:18420"/>
    </cofactor>
</comment>
<dbReference type="GO" id="GO:0008973">
    <property type="term" value="F:phosphopentomutase activity"/>
    <property type="evidence" value="ECO:0007669"/>
    <property type="project" value="TreeGrafter"/>
</dbReference>
<dbReference type="Pfam" id="PF02878">
    <property type="entry name" value="PGM_PMM_I"/>
    <property type="match status" value="1"/>
</dbReference>
<evidence type="ECO:0000259" key="12">
    <source>
        <dbReference type="Pfam" id="PF02879"/>
    </source>
</evidence>
<keyword evidence="7" id="KW-0479">Metal-binding</keyword>
<evidence type="ECO:0000256" key="3">
    <source>
        <dbReference type="ARBA" id="ARBA00010231"/>
    </source>
</evidence>
<keyword evidence="8" id="KW-0460">Magnesium</keyword>
<evidence type="ECO:0000259" key="11">
    <source>
        <dbReference type="Pfam" id="PF02878"/>
    </source>
</evidence>
<evidence type="ECO:0000256" key="1">
    <source>
        <dbReference type="ARBA" id="ARBA00001946"/>
    </source>
</evidence>
<evidence type="ECO:0000256" key="2">
    <source>
        <dbReference type="ARBA" id="ARBA00004496"/>
    </source>
</evidence>
<dbReference type="PROSITE" id="PS00710">
    <property type="entry name" value="PGM_PMM"/>
    <property type="match status" value="1"/>
</dbReference>
<dbReference type="STRING" id="1314776.A0A165Z6E7"/>
<dbReference type="FunFam" id="3.40.120.10:FF:000035">
    <property type="entry name" value="Pgm3p"/>
    <property type="match status" value="1"/>
</dbReference>
<evidence type="ECO:0000256" key="10">
    <source>
        <dbReference type="ARBA" id="ARBA00023277"/>
    </source>
</evidence>
<keyword evidence="9" id="KW-0413">Isomerase</keyword>
<dbReference type="InterPro" id="IPR005846">
    <property type="entry name" value="A-D-PHexomutase_a/b/a-III"/>
</dbReference>
<dbReference type="SUPFAM" id="SSF53738">
    <property type="entry name" value="Phosphoglucomutase, first 3 domains"/>
    <property type="match status" value="3"/>
</dbReference>
<dbReference type="InterPro" id="IPR005845">
    <property type="entry name" value="A-D-PHexomutase_a/b/a-II"/>
</dbReference>
<dbReference type="InterPro" id="IPR016055">
    <property type="entry name" value="A-D-PHexomutase_a/b/a-I/II/III"/>
</dbReference>
<dbReference type="Proteomes" id="UP000076798">
    <property type="component" value="Unassembled WGS sequence"/>
</dbReference>
<evidence type="ECO:0000259" key="13">
    <source>
        <dbReference type="Pfam" id="PF02880"/>
    </source>
</evidence>
<evidence type="ECO:0000313" key="15">
    <source>
        <dbReference type="Proteomes" id="UP000076798"/>
    </source>
</evidence>
<dbReference type="OrthoDB" id="8300170at2759"/>
<keyword evidence="6" id="KW-0597">Phosphoprotein</keyword>
<keyword evidence="5" id="KW-0313">Glucose metabolism</keyword>
<evidence type="ECO:0000256" key="6">
    <source>
        <dbReference type="ARBA" id="ARBA00022553"/>
    </source>
</evidence>
<dbReference type="EMBL" id="KV428206">
    <property type="protein sequence ID" value="KZT33986.1"/>
    <property type="molecule type" value="Genomic_DNA"/>
</dbReference>
<dbReference type="Gene3D" id="3.40.120.10">
    <property type="entry name" value="Alpha-D-Glucose-1,6-Bisphosphate, subunit A, domain 3"/>
    <property type="match status" value="3"/>
</dbReference>
<name>A0A165Z6E7_9AGAM</name>
<dbReference type="InterPro" id="IPR016066">
    <property type="entry name" value="A-D-PHexomutase_CS"/>
</dbReference>
<dbReference type="GO" id="GO:0006006">
    <property type="term" value="P:glucose metabolic process"/>
    <property type="evidence" value="ECO:0007669"/>
    <property type="project" value="UniProtKB-KW"/>
</dbReference>
<sequence length="620" mass="69006">MSELELKVKEWLILDRVCYHPRPPPTETTNSLHQQNETTNAEIRRLWENKEYSELQKRMNTRIEFGTAGLRGKMEAGWARMNDLIVIQASQGLCEYVLRNVSDARKRGIVIGHDHRHNSKKWAHITANVFFNRGLKVYLHAGLVHTPLVPFSVSKLGAACGVMITASHNPKHDNGFKVYWENAVQIIAPHDTGIASAISENLEPKITVWGEDPSISSSFLNCTDDMIKAYYEDLQCLSVSRTSNNLHPPIFVSTAMHGVGDRFAAKAFDTFGIEPYVPVLEQKDPDPEFPTVSFPNPEEKGALDRAIKLANEIGAAVVLAQDPDADRFAAAEKSSVEGSWFTFSGDQLGALFAARILEQYKNSGRPINRLAMVASTVSSKLIQKMALVEGFHFSECLTGFKYIGNTALDLEGTGSYDVLFGYEEAIGFMFGKTIRDKDGIAATACFAEMIISLYSQGLTAQKYLQSIYQKYGYFQTKNSYVVCQDPTLTAQIFERLRHYPVVSSKTPRILGYPPAIANLDIVGVRDLTVGHAYDSSIPSREPVLPLSSGNMVTFKANRRDKSSPQSITLTLRTSGTEPKIKYYLEGQGPDASEIKALLDDVVKVLLTDWFEVDKHMLQVP</sequence>
<dbReference type="PANTHER" id="PTHR45745">
    <property type="entry name" value="PHOSPHOMANNOMUTASE 45A"/>
    <property type="match status" value="1"/>
</dbReference>